<feature type="compositionally biased region" description="Basic and acidic residues" evidence="1">
    <location>
        <begin position="61"/>
        <end position="71"/>
    </location>
</feature>
<dbReference type="AlphaFoldDB" id="A0A2K1QRG1"/>
<accession>A0A2K1QRG1</accession>
<feature type="region of interest" description="Disordered" evidence="1">
    <location>
        <begin position="61"/>
        <end position="196"/>
    </location>
</feature>
<feature type="compositionally biased region" description="Polar residues" evidence="1">
    <location>
        <begin position="271"/>
        <end position="285"/>
    </location>
</feature>
<sequence length="350" mass="37708">MGIFSKVKAAKENKNAKDGKADGPKAPVKREPYVPRYAVRDALQCAPTTWKQDSYDAFRKAHQERSAREQADVSFNGWSNPKLSSSRLSMSRNSSALSVAMMDGSRPSSSRRHSMHANPFASGSSSYTSVSGLANNDPPVPAIPAQYTYPAGSSTPRSLSRNSSYQKQPQSLEAHLQSNAASSSRPGAPVRHSYAGYGSTGIMKKTAAHDFGSTPMESPEETPNDTPAGSRSVTPNDAAIVNANLSSAASTSSESSGERIEMPSRHDSPHDSPQMTTMPQMQNERTYPADPRKLGKAPVITVEETSAPEKRYFSHANKPVEKAPASPPPPPQKKARFSLIRRSQQVVAAH</sequence>
<feature type="compositionally biased region" description="Polar residues" evidence="1">
    <location>
        <begin position="165"/>
        <end position="185"/>
    </location>
</feature>
<feature type="compositionally biased region" description="Low complexity" evidence="1">
    <location>
        <begin position="153"/>
        <end position="164"/>
    </location>
</feature>
<evidence type="ECO:0000313" key="2">
    <source>
        <dbReference type="EMBL" id="PNS17453.1"/>
    </source>
</evidence>
<keyword evidence="3" id="KW-1185">Reference proteome</keyword>
<proteinExistence type="predicted"/>
<feature type="region of interest" description="Disordered" evidence="1">
    <location>
        <begin position="1"/>
        <end position="33"/>
    </location>
</feature>
<dbReference type="OrthoDB" id="3921514at2759"/>
<feature type="compositionally biased region" description="Basic and acidic residues" evidence="1">
    <location>
        <begin position="9"/>
        <end position="33"/>
    </location>
</feature>
<evidence type="ECO:0000256" key="1">
    <source>
        <dbReference type="SAM" id="MobiDB-lite"/>
    </source>
</evidence>
<feature type="compositionally biased region" description="Basic and acidic residues" evidence="1">
    <location>
        <begin position="256"/>
        <end position="270"/>
    </location>
</feature>
<dbReference type="Proteomes" id="UP000243797">
    <property type="component" value="Unassembled WGS sequence"/>
</dbReference>
<name>A0A2K1QRG1_9PEZI</name>
<organism evidence="2 3">
    <name type="scientific">Sphaceloma murrayae</name>
    <dbReference type="NCBI Taxonomy" id="2082308"/>
    <lineage>
        <taxon>Eukaryota</taxon>
        <taxon>Fungi</taxon>
        <taxon>Dikarya</taxon>
        <taxon>Ascomycota</taxon>
        <taxon>Pezizomycotina</taxon>
        <taxon>Dothideomycetes</taxon>
        <taxon>Dothideomycetidae</taxon>
        <taxon>Myriangiales</taxon>
        <taxon>Elsinoaceae</taxon>
        <taxon>Sphaceloma</taxon>
    </lineage>
</organism>
<feature type="region of interest" description="Disordered" evidence="1">
    <location>
        <begin position="209"/>
        <end position="336"/>
    </location>
</feature>
<feature type="compositionally biased region" description="Low complexity" evidence="1">
    <location>
        <begin position="79"/>
        <end position="98"/>
    </location>
</feature>
<dbReference type="InParanoid" id="A0A2K1QRG1"/>
<gene>
    <name evidence="2" type="ORF">CAC42_7136</name>
</gene>
<feature type="compositionally biased region" description="Polar residues" evidence="1">
    <location>
        <begin position="224"/>
        <end position="235"/>
    </location>
</feature>
<feature type="compositionally biased region" description="Low complexity" evidence="1">
    <location>
        <begin position="122"/>
        <end position="131"/>
    </location>
</feature>
<comment type="caution">
    <text evidence="2">The sequence shown here is derived from an EMBL/GenBank/DDBJ whole genome shotgun (WGS) entry which is preliminary data.</text>
</comment>
<feature type="compositionally biased region" description="Low complexity" evidence="1">
    <location>
        <begin position="246"/>
        <end position="255"/>
    </location>
</feature>
<protein>
    <submittedName>
        <fullName evidence="2">Uncharacterized protein</fullName>
    </submittedName>
</protein>
<dbReference type="EMBL" id="NKHZ01000051">
    <property type="protein sequence ID" value="PNS17453.1"/>
    <property type="molecule type" value="Genomic_DNA"/>
</dbReference>
<evidence type="ECO:0000313" key="3">
    <source>
        <dbReference type="Proteomes" id="UP000243797"/>
    </source>
</evidence>
<reference evidence="2 3" key="1">
    <citation type="submission" date="2017-06" db="EMBL/GenBank/DDBJ databases">
        <title>Draft genome sequence of a variant of Elsinoe murrayae.</title>
        <authorList>
            <person name="Cheng Q."/>
        </authorList>
    </citation>
    <scope>NUCLEOTIDE SEQUENCE [LARGE SCALE GENOMIC DNA]</scope>
    <source>
        <strain evidence="2 3">CQ-2017a</strain>
    </source>
</reference>